<dbReference type="Pfam" id="PF22042">
    <property type="entry name" value="EF-G_D2"/>
    <property type="match status" value="1"/>
</dbReference>
<dbReference type="InterPro" id="IPR023115">
    <property type="entry name" value="TIF_IF2_dom3"/>
</dbReference>
<dbReference type="InterPro" id="IPR053905">
    <property type="entry name" value="EF-G-like_DII"/>
</dbReference>
<dbReference type="Pfam" id="PF00009">
    <property type="entry name" value="GTP_EFTU"/>
    <property type="match status" value="1"/>
</dbReference>
<evidence type="ECO:0000313" key="9">
    <source>
        <dbReference type="EMBL" id="AMK96296.1"/>
    </source>
</evidence>
<name>A0A141SDC8_GELEL</name>
<dbReference type="Gene3D" id="2.40.30.10">
    <property type="entry name" value="Translation factors"/>
    <property type="match status" value="2"/>
</dbReference>
<dbReference type="CDD" id="cd03692">
    <property type="entry name" value="mtIF2_IVc"/>
    <property type="match status" value="1"/>
</dbReference>
<evidence type="ECO:0000256" key="1">
    <source>
        <dbReference type="ARBA" id="ARBA00007733"/>
    </source>
</evidence>
<proteinExistence type="inferred from homology"/>
<dbReference type="Pfam" id="PF04760">
    <property type="entry name" value="IF2_N"/>
    <property type="match status" value="1"/>
</dbReference>
<dbReference type="PROSITE" id="PS51722">
    <property type="entry name" value="G_TR_2"/>
    <property type="match status" value="1"/>
</dbReference>
<dbReference type="InterPro" id="IPR027417">
    <property type="entry name" value="P-loop_NTPase"/>
</dbReference>
<dbReference type="InterPro" id="IPR015760">
    <property type="entry name" value="TIF_IF2"/>
</dbReference>
<feature type="domain" description="Tr-type G" evidence="8">
    <location>
        <begin position="243"/>
        <end position="413"/>
    </location>
</feature>
<dbReference type="FunFam" id="3.40.50.10050:FF:000001">
    <property type="entry name" value="Translation initiation factor IF-2"/>
    <property type="match status" value="1"/>
</dbReference>
<dbReference type="Gene3D" id="3.40.50.10050">
    <property type="entry name" value="Translation initiation factor IF- 2, domain 3"/>
    <property type="match status" value="1"/>
</dbReference>
<keyword evidence="5" id="KW-0342">GTP-binding</keyword>
<dbReference type="PANTHER" id="PTHR43381">
    <property type="entry name" value="TRANSLATION INITIATION FACTOR IF-2-RELATED"/>
    <property type="match status" value="1"/>
</dbReference>
<dbReference type="CDD" id="cd03702">
    <property type="entry name" value="IF2_mtIF2_II"/>
    <property type="match status" value="1"/>
</dbReference>
<sequence>MIKPINKKVRTMQNKSSFKLGTTINDSHVVLNLTGPKLINVFKEKKNIKLNIEDFSVDSIDSKFYKEDKERKYKAIVKTDGEVDIKKNKSKFKKKGRTKIDIKDKDLFVDNTSSNLFNSSINESLIKSHKLSKKKKKSKIHTDSLTDVSTNIGTDSNSSDDTNLVYINHPLTIYELSSKLAIPETEIITNLFLKGISVTINQVIDVSIATELAESYSFKVVHESSNLPVKLDTRVQSYDSSSLKPPVITIFGHVDHGKTTLLNTIVKSTVKEAGGITQAINSYEIDWPYDSSYKKLVFLDTPGHEAFLKMRLLSAQVTDIAVLVVAADDGLKKQTMEAIEYIINNNLPCVVAITKVDKEDVQILKLKEQLAEHGILDKSWGGNYPIVEVSAVNHKNIDSLLSTICVLSDMQNVKVNLEQAGSGVILESHLDKQRGYVANIIVKNGTVKQGDIIIANNHYGKIKLITSTEGIKKEQVSPSSVVEILGFQSIVAVGATFYIVKTEKEAKYLLEQEQYRETIFDVTKILNTRVTLKTSKNKSPIKQLNIILKTDTQGSIEAIIYAFSKISQDKVQINILNANSGEVSQNDLQLASSTNALIVCFNRDISSNLKNLSNNLNILVKNFQVIYDLIDYVKNSMISLIDLEHDKILIGQAIVQTVFPMNKGSVAGCLVVQGKLEKNSWIEVYHNQNLMYEGHLDSLKHLKDDVNQVNEGSECGVMCKDYSLWIEKEIIKSYNLQEKLKEL</sequence>
<dbReference type="AlphaFoldDB" id="A0A141SDC8"/>
<dbReference type="GeneID" id="27215776"/>
<comment type="function">
    <text evidence="6">One of the essential components for the initiation of protein synthesis. Protects formylmethionyl-tRNA from spontaneous hydrolysis and promotes its binding to the 30S ribosomal subunits. Also involved in the hydrolysis of GTP during the formation of the 70S ribosomal complex.</text>
</comment>
<dbReference type="InterPro" id="IPR005225">
    <property type="entry name" value="Small_GTP-bd"/>
</dbReference>
<keyword evidence="3" id="KW-0547">Nucleotide-binding</keyword>
<evidence type="ECO:0000256" key="5">
    <source>
        <dbReference type="ARBA" id="ARBA00023134"/>
    </source>
</evidence>
<dbReference type="Pfam" id="PF11987">
    <property type="entry name" value="IF-2"/>
    <property type="match status" value="1"/>
</dbReference>
<dbReference type="CDD" id="cd01887">
    <property type="entry name" value="IF2_eIF5B"/>
    <property type="match status" value="1"/>
</dbReference>
<accession>A0A141SDC8</accession>
<evidence type="ECO:0000256" key="4">
    <source>
        <dbReference type="ARBA" id="ARBA00022917"/>
    </source>
</evidence>
<organism evidence="9">
    <name type="scientific">Gelidium elegans</name>
    <name type="common">Red alga</name>
    <dbReference type="NCBI Taxonomy" id="37200"/>
    <lineage>
        <taxon>Eukaryota</taxon>
        <taxon>Rhodophyta</taxon>
        <taxon>Florideophyceae</taxon>
        <taxon>Rhodymeniophycidae</taxon>
        <taxon>Gelidiales</taxon>
        <taxon>Gelidiaceae</taxon>
        <taxon>Gelidium</taxon>
    </lineage>
</organism>
<geneLocation type="plastid" evidence="9"/>
<reference evidence="9" key="1">
    <citation type="submission" date="2015-07" db="EMBL/GenBank/DDBJ databases">
        <title>Reconstructing the complex evolutionary history of mobile plasmids in red algal genomes.</title>
        <authorList>
            <person name="Lee J."/>
            <person name="Kim K.M."/>
            <person name="Yang E.C."/>
            <person name="Miller K.A."/>
            <person name="Boo S.M."/>
            <person name="Bhattacharya D."/>
            <person name="Yoon H.S."/>
        </authorList>
    </citation>
    <scope>NUCLEOTIDE SEQUENCE</scope>
</reference>
<dbReference type="SUPFAM" id="SSF52156">
    <property type="entry name" value="Initiation factor IF2/eIF5b, domain 3"/>
    <property type="match status" value="1"/>
</dbReference>
<comment type="similarity">
    <text evidence="1">Belongs to the TRAFAC class translation factor GTPase superfamily. Classic translation factor GTPase family. IF-2 subfamily.</text>
</comment>
<dbReference type="InterPro" id="IPR044145">
    <property type="entry name" value="IF2_II"/>
</dbReference>
<dbReference type="InterPro" id="IPR036925">
    <property type="entry name" value="TIF_IF2_dom3_sf"/>
</dbReference>
<evidence type="ECO:0000256" key="6">
    <source>
        <dbReference type="ARBA" id="ARBA00025162"/>
    </source>
</evidence>
<keyword evidence="9" id="KW-0934">Plastid</keyword>
<dbReference type="GO" id="GO:0003743">
    <property type="term" value="F:translation initiation factor activity"/>
    <property type="evidence" value="ECO:0007669"/>
    <property type="project" value="UniProtKB-KW"/>
</dbReference>
<evidence type="ECO:0000256" key="3">
    <source>
        <dbReference type="ARBA" id="ARBA00022741"/>
    </source>
</evidence>
<keyword evidence="4" id="KW-0648">Protein biosynthesis</keyword>
<dbReference type="InterPro" id="IPR009000">
    <property type="entry name" value="Transl_B-barrel_sf"/>
</dbReference>
<dbReference type="InterPro" id="IPR000795">
    <property type="entry name" value="T_Tr_GTP-bd_dom"/>
</dbReference>
<dbReference type="GO" id="GO:0003924">
    <property type="term" value="F:GTPase activity"/>
    <property type="evidence" value="ECO:0007669"/>
    <property type="project" value="InterPro"/>
</dbReference>
<dbReference type="FunFam" id="3.40.50.300:FF:000019">
    <property type="entry name" value="Translation initiation factor IF-2"/>
    <property type="match status" value="1"/>
</dbReference>
<evidence type="ECO:0000259" key="8">
    <source>
        <dbReference type="PROSITE" id="PS51722"/>
    </source>
</evidence>
<evidence type="ECO:0000256" key="7">
    <source>
        <dbReference type="ARBA" id="ARBA00044105"/>
    </source>
</evidence>
<dbReference type="InterPro" id="IPR000178">
    <property type="entry name" value="TF_IF2_bacterial-like"/>
</dbReference>
<dbReference type="EMBL" id="KT266786">
    <property type="protein sequence ID" value="AMK96296.1"/>
    <property type="molecule type" value="Genomic_DNA"/>
</dbReference>
<dbReference type="NCBIfam" id="TIGR00487">
    <property type="entry name" value="IF-2"/>
    <property type="match status" value="1"/>
</dbReference>
<dbReference type="PANTHER" id="PTHR43381:SF5">
    <property type="entry name" value="TR-TYPE G DOMAIN-CONTAINING PROTEIN"/>
    <property type="match status" value="1"/>
</dbReference>
<dbReference type="Gene3D" id="3.40.50.300">
    <property type="entry name" value="P-loop containing nucleotide triphosphate hydrolases"/>
    <property type="match status" value="1"/>
</dbReference>
<keyword evidence="2 9" id="KW-0396">Initiation factor</keyword>
<protein>
    <recommendedName>
        <fullName evidence="7">Translation initiation factor IF-2, chloroplastic</fullName>
    </recommendedName>
</protein>
<dbReference type="SUPFAM" id="SSF52540">
    <property type="entry name" value="P-loop containing nucleoside triphosphate hydrolases"/>
    <property type="match status" value="1"/>
</dbReference>
<dbReference type="FunFam" id="2.40.30.10:FF:000008">
    <property type="entry name" value="Translation initiation factor IF-2"/>
    <property type="match status" value="1"/>
</dbReference>
<dbReference type="NCBIfam" id="TIGR00231">
    <property type="entry name" value="small_GTP"/>
    <property type="match status" value="1"/>
</dbReference>
<gene>
    <name evidence="9" type="primary">infB</name>
    <name evidence="9" type="ORF">Gele_034</name>
</gene>
<dbReference type="RefSeq" id="YP_009244054.1">
    <property type="nucleotide sequence ID" value="NC_029858.1"/>
</dbReference>
<dbReference type="GO" id="GO:0005737">
    <property type="term" value="C:cytoplasm"/>
    <property type="evidence" value="ECO:0007669"/>
    <property type="project" value="TreeGrafter"/>
</dbReference>
<dbReference type="SUPFAM" id="SSF50447">
    <property type="entry name" value="Translation proteins"/>
    <property type="match status" value="2"/>
</dbReference>
<dbReference type="InterPro" id="IPR006847">
    <property type="entry name" value="IF2_N"/>
</dbReference>
<dbReference type="GO" id="GO:0005525">
    <property type="term" value="F:GTP binding"/>
    <property type="evidence" value="ECO:0007669"/>
    <property type="project" value="UniProtKB-KW"/>
</dbReference>
<dbReference type="PROSITE" id="PS01176">
    <property type="entry name" value="IF2"/>
    <property type="match status" value="1"/>
</dbReference>
<evidence type="ECO:0000256" key="2">
    <source>
        <dbReference type="ARBA" id="ARBA00022540"/>
    </source>
</evidence>